<feature type="domain" description="NodB homology" evidence="1">
    <location>
        <begin position="29"/>
        <end position="303"/>
    </location>
</feature>
<evidence type="ECO:0000259" key="1">
    <source>
        <dbReference type="PROSITE" id="PS51677"/>
    </source>
</evidence>
<dbReference type="Gene3D" id="3.20.20.370">
    <property type="entry name" value="Glycoside hydrolase/deacetylase"/>
    <property type="match status" value="1"/>
</dbReference>
<dbReference type="HOGENOM" id="CLU_029940_1_0_1"/>
<dbReference type="OMA" id="KNEASTW"/>
<dbReference type="RefSeq" id="XP_007828501.1">
    <property type="nucleotide sequence ID" value="XM_007830310.1"/>
</dbReference>
<dbReference type="InParanoid" id="W3XRP8"/>
<dbReference type="PANTHER" id="PTHR47561:SF1">
    <property type="entry name" value="POLYSACCHARIDE DEACETYLASE FAMILY PROTEIN (AFU_ORTHOLOGUE AFUA_6G05030)"/>
    <property type="match status" value="1"/>
</dbReference>
<dbReference type="GeneID" id="19266742"/>
<keyword evidence="3" id="KW-1185">Reference proteome</keyword>
<name>W3XRP8_PESFW</name>
<dbReference type="EMBL" id="KI912109">
    <property type="protein sequence ID" value="ETS87901.1"/>
    <property type="molecule type" value="Genomic_DNA"/>
</dbReference>
<proteinExistence type="predicted"/>
<dbReference type="GO" id="GO:0016810">
    <property type="term" value="F:hydrolase activity, acting on carbon-nitrogen (but not peptide) bonds"/>
    <property type="evidence" value="ECO:0007669"/>
    <property type="project" value="InterPro"/>
</dbReference>
<dbReference type="AlphaFoldDB" id="W3XRP8"/>
<dbReference type="PROSITE" id="PS51677">
    <property type="entry name" value="NODB"/>
    <property type="match status" value="1"/>
</dbReference>
<dbReference type="InterPro" id="IPR011330">
    <property type="entry name" value="Glyco_hydro/deAcase_b/a-brl"/>
</dbReference>
<gene>
    <name evidence="2" type="ORF">PFICI_01729</name>
</gene>
<accession>W3XRP8</accession>
<reference evidence="3" key="1">
    <citation type="journal article" date="2015" name="BMC Genomics">
        <title>Genomic and transcriptomic analysis of the endophytic fungus Pestalotiopsis fici reveals its lifestyle and high potential for synthesis of natural products.</title>
        <authorList>
            <person name="Wang X."/>
            <person name="Zhang X."/>
            <person name="Liu L."/>
            <person name="Xiang M."/>
            <person name="Wang W."/>
            <person name="Sun X."/>
            <person name="Che Y."/>
            <person name="Guo L."/>
            <person name="Liu G."/>
            <person name="Guo L."/>
            <person name="Wang C."/>
            <person name="Yin W.B."/>
            <person name="Stadler M."/>
            <person name="Zhang X."/>
            <person name="Liu X."/>
        </authorList>
    </citation>
    <scope>NUCLEOTIDE SEQUENCE [LARGE SCALE GENOMIC DNA]</scope>
    <source>
        <strain evidence="3">W106-1 / CGMCC3.15140</strain>
    </source>
</reference>
<dbReference type="eggNOG" id="ENOG502SIUI">
    <property type="taxonomic scope" value="Eukaryota"/>
</dbReference>
<organism evidence="2 3">
    <name type="scientific">Pestalotiopsis fici (strain W106-1 / CGMCC3.15140)</name>
    <dbReference type="NCBI Taxonomy" id="1229662"/>
    <lineage>
        <taxon>Eukaryota</taxon>
        <taxon>Fungi</taxon>
        <taxon>Dikarya</taxon>
        <taxon>Ascomycota</taxon>
        <taxon>Pezizomycotina</taxon>
        <taxon>Sordariomycetes</taxon>
        <taxon>Xylariomycetidae</taxon>
        <taxon>Amphisphaeriales</taxon>
        <taxon>Sporocadaceae</taxon>
        <taxon>Pestalotiopsis</taxon>
    </lineage>
</organism>
<dbReference type="Pfam" id="PF01522">
    <property type="entry name" value="Polysacc_deac_1"/>
    <property type="match status" value="1"/>
</dbReference>
<dbReference type="OrthoDB" id="2125469at2759"/>
<dbReference type="SUPFAM" id="SSF88713">
    <property type="entry name" value="Glycoside hydrolase/deacetylase"/>
    <property type="match status" value="1"/>
</dbReference>
<dbReference type="KEGG" id="pfy:PFICI_01729"/>
<protein>
    <recommendedName>
        <fullName evidence="1">NodB homology domain-containing protein</fullName>
    </recommendedName>
</protein>
<evidence type="ECO:0000313" key="3">
    <source>
        <dbReference type="Proteomes" id="UP000030651"/>
    </source>
</evidence>
<dbReference type="GO" id="GO:0005975">
    <property type="term" value="P:carbohydrate metabolic process"/>
    <property type="evidence" value="ECO:0007669"/>
    <property type="project" value="InterPro"/>
</dbReference>
<dbReference type="PANTHER" id="PTHR47561">
    <property type="entry name" value="POLYSACCHARIDE DEACETYLASE FAMILY PROTEIN (AFU_ORTHOLOGUE AFUA_6G05030)"/>
    <property type="match status" value="1"/>
</dbReference>
<evidence type="ECO:0000313" key="2">
    <source>
        <dbReference type="EMBL" id="ETS87901.1"/>
    </source>
</evidence>
<sequence>MPKKVLLGFGIDVDAVAGWIDTQDGSTCDSVKISRGVFGAAVGIERLLDLLEKHSIKASWFVPAHTCETFPRQVTRIRDSGHEIGLHGYTHEYVSSLSRDQEADVLRKSLDVMTAFLGYKPRGWTAPGFTCSSSTVQLLEEAGIEYDHSCMHHDCLLYYTPYSDYKAQTTDYAQSAGTWMHPTMNPKISSIVTVPANWHLDDWPAFSPGDGGSDGFIDPDVVLKMWKTHFLYYYQRHDEVVLPLSLHPQISGKPHVLNMIEQFIEWVNGYEGIEWSTFGGMVDRFKMHNFARWRGLEEDGTHV</sequence>
<dbReference type="InterPro" id="IPR002509">
    <property type="entry name" value="NODB_dom"/>
</dbReference>
<dbReference type="Proteomes" id="UP000030651">
    <property type="component" value="Unassembled WGS sequence"/>
</dbReference>